<dbReference type="PANTHER" id="PTHR47850">
    <property type="entry name" value="F-BOX/KELCH-REPEAT PROTEIN OR23"/>
    <property type="match status" value="1"/>
</dbReference>
<keyword evidence="2" id="KW-1185">Reference proteome</keyword>
<evidence type="ECO:0000313" key="2">
    <source>
        <dbReference type="Proteomes" id="UP000290289"/>
    </source>
</evidence>
<dbReference type="PANTHER" id="PTHR47850:SF1">
    <property type="entry name" value="F-BOX_KELCH-REPEAT PROTEIN OR23"/>
    <property type="match status" value="1"/>
</dbReference>
<proteinExistence type="predicted"/>
<name>A0A498IXQ6_MALDO</name>
<protein>
    <submittedName>
        <fullName evidence="1">Uncharacterized protein</fullName>
    </submittedName>
</protein>
<dbReference type="AlphaFoldDB" id="A0A498IXQ6"/>
<gene>
    <name evidence="1" type="ORF">DVH24_021745</name>
</gene>
<dbReference type="EMBL" id="RDQH01000336">
    <property type="protein sequence ID" value="RXH86472.1"/>
    <property type="molecule type" value="Genomic_DNA"/>
</dbReference>
<organism evidence="1 2">
    <name type="scientific">Malus domestica</name>
    <name type="common">Apple</name>
    <name type="synonym">Pyrus malus</name>
    <dbReference type="NCBI Taxonomy" id="3750"/>
    <lineage>
        <taxon>Eukaryota</taxon>
        <taxon>Viridiplantae</taxon>
        <taxon>Streptophyta</taxon>
        <taxon>Embryophyta</taxon>
        <taxon>Tracheophyta</taxon>
        <taxon>Spermatophyta</taxon>
        <taxon>Magnoliopsida</taxon>
        <taxon>eudicotyledons</taxon>
        <taxon>Gunneridae</taxon>
        <taxon>Pentapetalae</taxon>
        <taxon>rosids</taxon>
        <taxon>fabids</taxon>
        <taxon>Rosales</taxon>
        <taxon>Rosaceae</taxon>
        <taxon>Amygdaloideae</taxon>
        <taxon>Maleae</taxon>
        <taxon>Malus</taxon>
    </lineage>
</organism>
<evidence type="ECO:0000313" key="1">
    <source>
        <dbReference type="EMBL" id="RXH86472.1"/>
    </source>
</evidence>
<comment type="caution">
    <text evidence="1">The sequence shown here is derived from an EMBL/GenBank/DDBJ whole genome shotgun (WGS) entry which is preliminary data.</text>
</comment>
<accession>A0A498IXQ6</accession>
<sequence>MPSNPHVYDLCNFTSFSIRPHINVISGHLFDTRSFSIDRPSLSSVVFLFDFSTSSWDFIAPMLTPRRMCYGSKIESDSRHWQRISSHFFQRGWKPNELECENEFWVMDRYSKSRTISRVFPVDDHYRDVVVMTLKNGNGGCRWREVGDIWEAGKRMRLGKIVVVEDGDDCGGPAVFMLDGNVIFSFSGRCAEFFVGDDENKEFWVMDGYSESRTISRVFPVDEHYRDPMVMELKNGNDGCSWREVGDKWEAGERMRLAKLLSSKMAMITLVTIGSN</sequence>
<reference evidence="1 2" key="1">
    <citation type="submission" date="2018-10" db="EMBL/GenBank/DDBJ databases">
        <title>A high-quality apple genome assembly.</title>
        <authorList>
            <person name="Hu J."/>
        </authorList>
    </citation>
    <scope>NUCLEOTIDE SEQUENCE [LARGE SCALE GENOMIC DNA]</scope>
    <source>
        <strain evidence="2">cv. HFTH1</strain>
        <tissue evidence="1">Young leaf</tissue>
    </source>
</reference>
<dbReference type="Proteomes" id="UP000290289">
    <property type="component" value="Chromosome 10"/>
</dbReference>